<keyword evidence="2" id="KW-1133">Transmembrane helix</keyword>
<proteinExistence type="predicted"/>
<sequence>MNDYNIDIHYGITNNIVTTSSKRKSLNLETIAVEVESSGFSGSSLTTINSDYFGGGNNNLIQLCPALILRSDDQLPNAVKHIYSKLAQSAKEVDDGIPNIIFSMISTGNHLSNEFLNKLKNGFNQVINKCPLWFILSGEQSDPLSLVTSKSIQDKLRNADKIQEILTIIIQNTSIIHGRSLSSSSYINDSSLYNNDKRMIDSKFNTLYLLLSTKKQEISHFRALAGVKLSKPPPAILITVPDIPGHTGGVLLHQQPKGCNEIIPTEIVIFAGASLSSLEELEIYAEYGMCCLVIQDSSELCAIIHTAWLMYHSSTFNFEQFEKWIVSELHSLLSYKPYNDLDIKKAKVIIFKLLAFSSGENSILSFITINSISTEFSTKILESLLQSAVNFEDVQKVVLLAIKLDSISTLESLHLDPSYLRDYNEQVFYEILTNSNKTNVLSCLMDQGIFPIGTPSLLFKLLDLNSNTQESLFFQQIIIKKLFRSRLKPHTFTSNFASSMNMLFQALSSSHFTTLFNINMDNNTNISSSLQNISLLMVLLNKPEIVITLVSYSTYPIHLSLIISKIAKMLTKQCSERFPLHYSNLLTLSENLETLSCSLLEKLIETSREDAYKCLCETVSRYGDLTLCEIALSCQSNKFLTNPLSKLWIERFFNGSFSTKPIFTWLPNYLKILIAFFSPPTIPIFFEPILNLNHDYTTILSDNQLNNNVTSPTVGLLDGDKLSLASKHSTNAILRPYSMHSNSSQRSSSVFIKRNTTQSIKKYSLEECLIDEYNANMSTPETPNINNPGIYFPPEIDKRMRDRKHSTESNASRRSTRTIRSVGGSRRRNINDKSNRSIDDIEIFNSSDTRGIGDEFLIKELRPLKLKEFYSTPIVKLEIRLFFDFIFCLLAFYSIGLPSCGKYIFKFIIGLWSSSYIIENIYLLSMRKTYLLQNGNTFKLLSTILLLIIFLSITSLEVIHYLYPKWRTRIITPYNIRFFWVILVLLHIISNILTNSIFLRLYKLKLYQKVLFGVFALSIYLSIFLYCIQILIYPDLSLSLSTAFKHLKSLATFQFHEIFTLSEFCKKIIMPSKELSRRPFCMFVNENRSVSCPTNLPHPFLFFLFFFIALPLLIYIYIKLNYLHHTYPSILFKSLLDLQTLFKIPPPFTIFNLIIYIYYFIKACINYIFYKKPQNLSKSTSCTFANHADVTYIASPTTTTDIDVKRKESILINPLLQGVTLPQPETGNYLSNTVSKLSINYWKSKNYPSSRGSKRFSPSTLNEKIKILLSQWTFTPTSQGSDSKESGLEEFVYYSKEHNIKKFKLQQKYRSWLYLMPHYHPPNYSKPKEMFPAELQCFVDSPSGVNLIEIGRNIKNQRINDIFSSTPSFIYSSSQLNDKNQEWKYYFSSIGIPLNPSGRTGISGRGFHPKFGINYKAFYCIFKINPDDGKVYILFEAPTKENNLYHLPNSDRYDTVSKSDVFLVKILTQLNVPVRYIQIMCSKSHLMVGHVENKTAHVLTEPSPQDIDTDNAWTEADVWALNISDHYKLLKEDDAYKWYYLNPSISNNILTMTPHSRFIKYSMELLNIE</sequence>
<name>A0A0K0E7T5_STRER</name>
<feature type="transmembrane region" description="Helical" evidence="2">
    <location>
        <begin position="903"/>
        <end position="923"/>
    </location>
</feature>
<organism evidence="4">
    <name type="scientific">Strongyloides stercoralis</name>
    <name type="common">Threadworm</name>
    <dbReference type="NCBI Taxonomy" id="6248"/>
    <lineage>
        <taxon>Eukaryota</taxon>
        <taxon>Metazoa</taxon>
        <taxon>Ecdysozoa</taxon>
        <taxon>Nematoda</taxon>
        <taxon>Chromadorea</taxon>
        <taxon>Rhabditida</taxon>
        <taxon>Tylenchina</taxon>
        <taxon>Panagrolaimomorpha</taxon>
        <taxon>Strongyloidoidea</taxon>
        <taxon>Strongyloididae</taxon>
        <taxon>Strongyloides</taxon>
    </lineage>
</organism>
<keyword evidence="3" id="KW-1185">Reference proteome</keyword>
<evidence type="ECO:0000256" key="2">
    <source>
        <dbReference type="SAM" id="Phobius"/>
    </source>
</evidence>
<feature type="transmembrane region" description="Helical" evidence="2">
    <location>
        <begin position="1010"/>
        <end position="1032"/>
    </location>
</feature>
<reference evidence="4" key="1">
    <citation type="submission" date="2015-08" db="UniProtKB">
        <authorList>
            <consortium name="WormBaseParasite"/>
        </authorList>
    </citation>
    <scope>IDENTIFICATION</scope>
</reference>
<dbReference type="GO" id="GO:0030001">
    <property type="term" value="P:metal ion transport"/>
    <property type="evidence" value="ECO:0007669"/>
    <property type="project" value="TreeGrafter"/>
</dbReference>
<evidence type="ECO:0000313" key="4">
    <source>
        <dbReference type="WBParaSite" id="SSTP_0000556100.1"/>
    </source>
</evidence>
<feature type="transmembrane region" description="Helical" evidence="2">
    <location>
        <begin position="978"/>
        <end position="998"/>
    </location>
</feature>
<keyword evidence="2" id="KW-0812">Transmembrane</keyword>
<dbReference type="PANTHER" id="PTHR13800:SF41">
    <property type="entry name" value="PROTEIN CED-11"/>
    <property type="match status" value="1"/>
</dbReference>
<dbReference type="PANTHER" id="PTHR13800">
    <property type="entry name" value="TRANSIENT RECEPTOR POTENTIAL CATION CHANNEL, SUBFAMILY M, MEMBER 6"/>
    <property type="match status" value="1"/>
</dbReference>
<dbReference type="STRING" id="6248.A0A0K0E7T5"/>
<dbReference type="Proteomes" id="UP000035681">
    <property type="component" value="Unplaced"/>
</dbReference>
<dbReference type="WBParaSite" id="TCONS_00003121.p1">
    <property type="protein sequence ID" value="TCONS_00003121.p1"/>
    <property type="gene ID" value="XLOC_002876"/>
</dbReference>
<feature type="transmembrane region" description="Helical" evidence="2">
    <location>
        <begin position="944"/>
        <end position="963"/>
    </location>
</feature>
<feature type="transmembrane region" description="Helical" evidence="2">
    <location>
        <begin position="1100"/>
        <end position="1120"/>
    </location>
</feature>
<evidence type="ECO:0000256" key="1">
    <source>
        <dbReference type="SAM" id="MobiDB-lite"/>
    </source>
</evidence>
<feature type="region of interest" description="Disordered" evidence="1">
    <location>
        <begin position="800"/>
        <end position="832"/>
    </location>
</feature>
<dbReference type="WBParaSite" id="SSTP_0000556100.1">
    <property type="protein sequence ID" value="SSTP_0000556100.1"/>
    <property type="gene ID" value="SSTP_0000556100"/>
</dbReference>
<protein>
    <submittedName>
        <fullName evidence="4">LSDAT_euk domain-containing protein</fullName>
    </submittedName>
</protein>
<dbReference type="InterPro" id="IPR050927">
    <property type="entry name" value="TRPM"/>
</dbReference>
<dbReference type="AlphaFoldDB" id="A0A0K0E7T5"/>
<keyword evidence="2" id="KW-0472">Membrane</keyword>
<dbReference type="Pfam" id="PF25969">
    <property type="entry name" value="NUDT9_N"/>
    <property type="match status" value="1"/>
</dbReference>
<dbReference type="GO" id="GO:0005886">
    <property type="term" value="C:plasma membrane"/>
    <property type="evidence" value="ECO:0007669"/>
    <property type="project" value="TreeGrafter"/>
</dbReference>
<dbReference type="GO" id="GO:0005261">
    <property type="term" value="F:monoatomic cation channel activity"/>
    <property type="evidence" value="ECO:0007669"/>
    <property type="project" value="TreeGrafter"/>
</dbReference>
<feature type="transmembrane region" description="Helical" evidence="2">
    <location>
        <begin position="1141"/>
        <end position="1161"/>
    </location>
</feature>
<accession>A0A0K0E7T5</accession>
<feature type="transmembrane region" description="Helical" evidence="2">
    <location>
        <begin position="877"/>
        <end position="897"/>
    </location>
</feature>
<evidence type="ECO:0000313" key="3">
    <source>
        <dbReference type="Proteomes" id="UP000035681"/>
    </source>
</evidence>